<reference evidence="1 2" key="1">
    <citation type="submission" date="2024-08" db="EMBL/GenBank/DDBJ databases">
        <title>Clostridium lapicellarii sp. nov., and Clostridium renhuaiense sp. nov., two species isolated from the mud in a fermentation cellar used for producing sauce-flavour Chinese liquors.</title>
        <authorList>
            <person name="Yang F."/>
            <person name="Wang H."/>
            <person name="Chen L.Q."/>
            <person name="Zhou N."/>
            <person name="Lu J.J."/>
            <person name="Pu X.X."/>
            <person name="Wan B."/>
            <person name="Wang L."/>
            <person name="Liu S.J."/>
        </authorList>
    </citation>
    <scope>NUCLEOTIDE SEQUENCE [LARGE SCALE GENOMIC DNA]</scope>
    <source>
        <strain evidence="1 2">MT-113</strain>
    </source>
</reference>
<dbReference type="EMBL" id="JBGFFE010000012">
    <property type="protein sequence ID" value="MEY8763886.1"/>
    <property type="molecule type" value="Genomic_DNA"/>
</dbReference>
<dbReference type="Pfam" id="PF12900">
    <property type="entry name" value="Pyridox_ox_2"/>
    <property type="match status" value="1"/>
</dbReference>
<evidence type="ECO:0000313" key="2">
    <source>
        <dbReference type="Proteomes" id="UP001565220"/>
    </source>
</evidence>
<sequence>MFREMRRKDREIGNIEAIEILKNCQYGILSTASEDGYAYGVPVNYVYANGSIYFHSASQGHKLDNIINNNKVSFCVVGQSSVLPDKFTTNYESVIVFGRAVEVLGNEKNDAMLEMLKKYSKEYIKKGREYLKNANPKVKVIKINIEHISGKARR</sequence>
<dbReference type="InterPro" id="IPR024747">
    <property type="entry name" value="Pyridox_Oxase-rel"/>
</dbReference>
<evidence type="ECO:0000313" key="1">
    <source>
        <dbReference type="EMBL" id="MEY8763886.1"/>
    </source>
</evidence>
<organism evidence="1 2">
    <name type="scientific">Clostridium lapidicellarium</name>
    <dbReference type="NCBI Taxonomy" id="3240931"/>
    <lineage>
        <taxon>Bacteria</taxon>
        <taxon>Bacillati</taxon>
        <taxon>Bacillota</taxon>
        <taxon>Clostridia</taxon>
        <taxon>Eubacteriales</taxon>
        <taxon>Clostridiaceae</taxon>
        <taxon>Clostridium</taxon>
    </lineage>
</organism>
<protein>
    <submittedName>
        <fullName evidence="1">Pyridoxamine 5'-phosphate oxidase family protein</fullName>
    </submittedName>
</protein>
<dbReference type="PANTHER" id="PTHR34071:SF2">
    <property type="entry name" value="FLAVIN-NUCLEOTIDE-BINDING PROTEIN"/>
    <property type="match status" value="1"/>
</dbReference>
<dbReference type="Gene3D" id="2.30.110.10">
    <property type="entry name" value="Electron Transport, Fmn-binding Protein, Chain A"/>
    <property type="match status" value="1"/>
</dbReference>
<dbReference type="RefSeq" id="WP_294182750.1">
    <property type="nucleotide sequence ID" value="NZ_JBGFFE010000012.1"/>
</dbReference>
<accession>A0ABV4DXB8</accession>
<name>A0ABV4DXB8_9CLOT</name>
<proteinExistence type="predicted"/>
<dbReference type="PANTHER" id="PTHR34071">
    <property type="entry name" value="5-NITROIMIDAZOLE ANTIBIOTICS RESISTANCE PROTEIN, NIMA-FAMILY-RELATED PROTEIN-RELATED"/>
    <property type="match status" value="1"/>
</dbReference>
<dbReference type="Proteomes" id="UP001565220">
    <property type="component" value="Unassembled WGS sequence"/>
</dbReference>
<keyword evidence="2" id="KW-1185">Reference proteome</keyword>
<comment type="caution">
    <text evidence="1">The sequence shown here is derived from an EMBL/GenBank/DDBJ whole genome shotgun (WGS) entry which is preliminary data.</text>
</comment>
<dbReference type="SUPFAM" id="SSF50475">
    <property type="entry name" value="FMN-binding split barrel"/>
    <property type="match status" value="1"/>
</dbReference>
<gene>
    <name evidence="1" type="ORF">AB8S09_09585</name>
</gene>
<dbReference type="InterPro" id="IPR012349">
    <property type="entry name" value="Split_barrel_FMN-bd"/>
</dbReference>